<organism evidence="1 2">
    <name type="scientific">Babesia caballi</name>
    <dbReference type="NCBI Taxonomy" id="5871"/>
    <lineage>
        <taxon>Eukaryota</taxon>
        <taxon>Sar</taxon>
        <taxon>Alveolata</taxon>
        <taxon>Apicomplexa</taxon>
        <taxon>Aconoidasida</taxon>
        <taxon>Piroplasmida</taxon>
        <taxon>Babesiidae</taxon>
        <taxon>Babesia</taxon>
    </lineage>
</organism>
<comment type="caution">
    <text evidence="1">The sequence shown here is derived from an EMBL/GenBank/DDBJ whole genome shotgun (WGS) entry which is preliminary data.</text>
</comment>
<evidence type="ECO:0000313" key="2">
    <source>
        <dbReference type="Proteomes" id="UP001497744"/>
    </source>
</evidence>
<dbReference type="EMBL" id="BPLF01000002">
    <property type="protein sequence ID" value="GIX62898.1"/>
    <property type="molecule type" value="Genomic_DNA"/>
</dbReference>
<protein>
    <submittedName>
        <fullName evidence="1">Transcriptional repressor NrdR</fullName>
    </submittedName>
</protein>
<reference evidence="1 2" key="1">
    <citation type="submission" date="2021-06" db="EMBL/GenBank/DDBJ databases">
        <title>Genome sequence of Babesia caballi.</title>
        <authorList>
            <person name="Yamagishi J."/>
            <person name="Kidaka T."/>
            <person name="Ochi A."/>
        </authorList>
    </citation>
    <scope>NUCLEOTIDE SEQUENCE [LARGE SCALE GENOMIC DNA]</scope>
    <source>
        <strain evidence="1">USDA-D6B2</strain>
    </source>
</reference>
<proteinExistence type="predicted"/>
<dbReference type="Proteomes" id="UP001497744">
    <property type="component" value="Unassembled WGS sequence"/>
</dbReference>
<accession>A0AAV4LT15</accession>
<keyword evidence="2" id="KW-1185">Reference proteome</keyword>
<dbReference type="GeneID" id="94194379"/>
<dbReference type="AlphaFoldDB" id="A0AAV4LT15"/>
<name>A0AAV4LT15_BABCB</name>
<gene>
    <name evidence="1" type="ORF">BcabD6B2_23330</name>
</gene>
<dbReference type="RefSeq" id="XP_067714967.1">
    <property type="nucleotide sequence ID" value="XM_067858866.1"/>
</dbReference>
<sequence length="296" mass="32321">MVLLEDEGGPGVPQFADQQLQQVVQPVVQAGVGVEQMRCRQRGEFPGPASHFVGHALQRPLHLGFVPQAVDGEALHDPEQGVHEAALQKVLAFLCGSKRVRREDLEVVDVHEFGVLGFWWRQERFAWTAFMGATFCRGRSCFMCNFAKSIAFTLVSHAERDAVLREGASKRVDHEGKVGVGAELDCGAEVAAQDGLEAAAPDMEFRQRTEDLAELSGADFVEVADDQGLHAVGEVAVVVAEVRVGVEYGGQVAQREHVQAFGHFGQHQPEHEVVAVFEYRVRAEHAGDVCAAEFEA</sequence>
<evidence type="ECO:0000313" key="1">
    <source>
        <dbReference type="EMBL" id="GIX62898.1"/>
    </source>
</evidence>